<dbReference type="PRINTS" id="PR00344">
    <property type="entry name" value="BCTRLSENSOR"/>
</dbReference>
<dbReference type="EMBL" id="JAHESC010000047">
    <property type="protein sequence ID" value="MBT1689756.1"/>
    <property type="molecule type" value="Genomic_DNA"/>
</dbReference>
<keyword evidence="4" id="KW-0808">Transferase</keyword>
<dbReference type="Pfam" id="PF00072">
    <property type="entry name" value="Response_reg"/>
    <property type="match status" value="2"/>
</dbReference>
<evidence type="ECO:0000256" key="4">
    <source>
        <dbReference type="ARBA" id="ARBA00022679"/>
    </source>
</evidence>
<keyword evidence="5" id="KW-0547">Nucleotide-binding</keyword>
<dbReference type="PROSITE" id="PS50109">
    <property type="entry name" value="HIS_KIN"/>
    <property type="match status" value="1"/>
</dbReference>
<dbReference type="Gene3D" id="3.30.565.10">
    <property type="entry name" value="Histidine kinase-like ATPase, C-terminal domain"/>
    <property type="match status" value="1"/>
</dbReference>
<dbReference type="SUPFAM" id="SSF63829">
    <property type="entry name" value="Calcium-dependent phosphotriesterase"/>
    <property type="match status" value="3"/>
</dbReference>
<evidence type="ECO:0000259" key="13">
    <source>
        <dbReference type="PROSITE" id="PS50109"/>
    </source>
</evidence>
<keyword evidence="7" id="KW-0067">ATP-binding</keyword>
<dbReference type="SMART" id="SM00388">
    <property type="entry name" value="HisKA"/>
    <property type="match status" value="1"/>
</dbReference>
<sequence length="1341" mass="151820">MWFGTNNGLNKYDGEKITVYKNDAGDSSSLSHNMVTAIFEDKDKNLWIGTRGGLNLYNREMDTFTRFRLDPDHPESLVYTFLEDSHNDLWIGTAEGLYVLNKERKIEHLTDIPTTCLYEDTQGNLWIGTRAQGLYRFDRREKKSKHYEQVRISSIVEDHYGNLWIATWGNGLLLFDRDKEAFTAAYTHDFRRPESISADMVYSMYRDRKGHIWIGTENRGLNLFDPRTRTFVTYAHDVANRNSLSNNTVSAIYEDRTGTLWFGVHRGGINYCNPRLEKFEHYQQEPCAAGLSHNNIKGFCEDKDGKIWIATDGGGLNLFDPAKNTFTYLRHDPKDPNSLSSDVIICVYEDRQENIWISTYLQGVSRYDRKNNKFTHYKHNPNDNSSLSHDNAWDIFEDSKGNLWIGTHVGGLNLMDRASGLFTQYKFDAGNDKSLSSNVVTAIYEDKKKNLWIGTDNGLNLYDPASNSFTRFYSTDKPGSLSNNNILSIFEDRAGNLWVGTLNGLNLFDPKTATARVFTTRNGFPNNAIQSIIEDDHANLWIGTLEGIFKFNYRSNKVRNYQANDGLQGNEFIPNAALKTRDGKMIFGGNNGFNFFHPDSVKDNRDIPPVYVTGFQLFNKPVEIGEDSPLKKHICVVKEITLSYEHSVFSFEFAALSYISPEKNQYAYKMEGFDKEWIYAGTQNSATYTNLNPGEYVFKVKASNNDGFWNEQGTSVRILIPPPFWLTWWFRTLVGLAITGAVLLFFRIRLKVITTQKAALDTQVKQRTAEVMEQKEALVEQARNMQTLNSKLQAQTESLKSMNEVLQLQKKEIIDKHEEAEAARQEAEKANHAKSIFLATMSHEIRTPMNGVIGMASLMAETSLTLEQREYTSIIQSSGENLLGVINDILDFSKIESGNMELEEKDFDLHTCIEEVLDMFAGKASAIGLDLIYQMDTDVPDQIIGDSLRLRQVLLNLVGNAIKFTHEGEIFLGVHLHKREDALLTLRFEVRDTGIGIPEDKLNRLFKAFSQVDASTTRKYGGTGLGLAITEKLVELMGGKIWIESTVGQGTTFFFTLSTKLSGRPSQTHVPLDMESVEGKKVLVVDDNRTNRFILKNQLEHWKLTPTLASSAKDALEILSQSPGFDLVLTDMQMHETDGLGLGRSIHALYPDLPVILMTSMGDERNEKYHGIFSVVLSKPVKQSVLSKSILIGLHKYDTSISGKRTSQKLDGDFARQHPLQILVADDNPINQKLTTRVLSKLGYQADVVSNGKEVIEAFGKAEYDLIFMDIQMPEMDGLEATQRIRALSGIQPLIIAMTANAMQGDREMCLQAGMDDYVSKPINLDQLVGTLERWAQTRRK</sequence>
<dbReference type="PANTHER" id="PTHR45339">
    <property type="entry name" value="HYBRID SIGNAL TRANSDUCTION HISTIDINE KINASE J"/>
    <property type="match status" value="1"/>
</dbReference>
<dbReference type="InterPro" id="IPR003661">
    <property type="entry name" value="HisK_dim/P_dom"/>
</dbReference>
<comment type="caution">
    <text evidence="15">The sequence shown here is derived from an EMBL/GenBank/DDBJ whole genome shotgun (WGS) entry which is preliminary data.</text>
</comment>
<protein>
    <recommendedName>
        <fullName evidence="10">Sensory/regulatory protein RpfC</fullName>
        <ecNumber evidence="2">2.7.13.3</ecNumber>
    </recommendedName>
</protein>
<feature type="domain" description="Histidine kinase" evidence="13">
    <location>
        <begin position="840"/>
        <end position="1061"/>
    </location>
</feature>
<dbReference type="SMART" id="SM00448">
    <property type="entry name" value="REC"/>
    <property type="match status" value="2"/>
</dbReference>
<evidence type="ECO:0000256" key="8">
    <source>
        <dbReference type="ARBA" id="ARBA00023012"/>
    </source>
</evidence>
<dbReference type="InterPro" id="IPR011110">
    <property type="entry name" value="Reg_prop"/>
</dbReference>
<dbReference type="InterPro" id="IPR036890">
    <property type="entry name" value="HATPase_C_sf"/>
</dbReference>
<dbReference type="InterPro" id="IPR005467">
    <property type="entry name" value="His_kinase_dom"/>
</dbReference>
<dbReference type="SMART" id="SM00387">
    <property type="entry name" value="HATPase_c"/>
    <property type="match status" value="1"/>
</dbReference>
<dbReference type="Pfam" id="PF07495">
    <property type="entry name" value="Y_Y_Y"/>
    <property type="match status" value="1"/>
</dbReference>
<evidence type="ECO:0000313" key="16">
    <source>
        <dbReference type="Proteomes" id="UP001319180"/>
    </source>
</evidence>
<dbReference type="Pfam" id="PF00512">
    <property type="entry name" value="HisKA"/>
    <property type="match status" value="1"/>
</dbReference>
<evidence type="ECO:0000256" key="6">
    <source>
        <dbReference type="ARBA" id="ARBA00022777"/>
    </source>
</evidence>
<dbReference type="FunFam" id="2.60.40.10:FF:000791">
    <property type="entry name" value="Two-component system sensor histidine kinase/response regulator"/>
    <property type="match status" value="1"/>
</dbReference>
<reference evidence="15 16" key="1">
    <citation type="submission" date="2021-05" db="EMBL/GenBank/DDBJ databases">
        <title>A Polyphasic approach of four new species of the genus Ohtaekwangia: Ohtaekwangia histidinii sp. nov., Ohtaekwangia cretensis sp. nov., Ohtaekwangia indiensis sp. nov., Ohtaekwangia reichenbachii sp. nov. from diverse environment.</title>
        <authorList>
            <person name="Octaviana S."/>
        </authorList>
    </citation>
    <scope>NUCLEOTIDE SEQUENCE [LARGE SCALE GENOMIC DNA]</scope>
    <source>
        <strain evidence="15 16">PWU37</strain>
    </source>
</reference>
<feature type="modified residue" description="4-aspartylphosphate" evidence="11">
    <location>
        <position position="1270"/>
    </location>
</feature>
<dbReference type="InterPro" id="IPR003594">
    <property type="entry name" value="HATPase_dom"/>
</dbReference>
<evidence type="ECO:0000256" key="7">
    <source>
        <dbReference type="ARBA" id="ARBA00022840"/>
    </source>
</evidence>
<evidence type="ECO:0000256" key="11">
    <source>
        <dbReference type="PROSITE-ProRule" id="PRU00169"/>
    </source>
</evidence>
<dbReference type="Gene3D" id="3.40.50.2300">
    <property type="match status" value="2"/>
</dbReference>
<dbReference type="EC" id="2.7.13.3" evidence="2"/>
<organism evidence="15 16">
    <name type="scientific">Dawidia soli</name>
    <dbReference type="NCBI Taxonomy" id="2782352"/>
    <lineage>
        <taxon>Bacteria</taxon>
        <taxon>Pseudomonadati</taxon>
        <taxon>Bacteroidota</taxon>
        <taxon>Cytophagia</taxon>
        <taxon>Cytophagales</taxon>
        <taxon>Chryseotaleaceae</taxon>
        <taxon>Dawidia</taxon>
    </lineage>
</organism>
<dbReference type="CDD" id="cd00156">
    <property type="entry name" value="REC"/>
    <property type="match status" value="1"/>
</dbReference>
<dbReference type="SUPFAM" id="SSF55874">
    <property type="entry name" value="ATPase domain of HSP90 chaperone/DNA topoisomerase II/histidine kinase"/>
    <property type="match status" value="1"/>
</dbReference>
<dbReference type="PROSITE" id="PS50110">
    <property type="entry name" value="RESPONSE_REGULATORY"/>
    <property type="match status" value="2"/>
</dbReference>
<evidence type="ECO:0000256" key="5">
    <source>
        <dbReference type="ARBA" id="ARBA00022741"/>
    </source>
</evidence>
<dbReference type="CDD" id="cd16922">
    <property type="entry name" value="HATPase_EvgS-ArcB-TorS-like"/>
    <property type="match status" value="1"/>
</dbReference>
<dbReference type="InterPro" id="IPR001789">
    <property type="entry name" value="Sig_transdc_resp-reg_receiver"/>
</dbReference>
<evidence type="ECO:0000256" key="12">
    <source>
        <dbReference type="SAM" id="Coils"/>
    </source>
</evidence>
<dbReference type="FunFam" id="3.30.565.10:FF:000010">
    <property type="entry name" value="Sensor histidine kinase RcsC"/>
    <property type="match status" value="1"/>
</dbReference>
<keyword evidence="3 11" id="KW-0597">Phosphoprotein</keyword>
<evidence type="ECO:0000256" key="9">
    <source>
        <dbReference type="ARBA" id="ARBA00064003"/>
    </source>
</evidence>
<evidence type="ECO:0000256" key="2">
    <source>
        <dbReference type="ARBA" id="ARBA00012438"/>
    </source>
</evidence>
<proteinExistence type="predicted"/>
<dbReference type="InterPro" id="IPR011123">
    <property type="entry name" value="Y_Y_Y"/>
</dbReference>
<dbReference type="Gene3D" id="2.60.40.10">
    <property type="entry name" value="Immunoglobulins"/>
    <property type="match status" value="1"/>
</dbReference>
<accession>A0AAP2DEN7</accession>
<feature type="domain" description="Response regulatory" evidence="14">
    <location>
        <begin position="1081"/>
        <end position="1194"/>
    </location>
</feature>
<dbReference type="Pfam" id="PF07494">
    <property type="entry name" value="Reg_prop"/>
    <property type="match status" value="10"/>
</dbReference>
<dbReference type="InterPro" id="IPR036097">
    <property type="entry name" value="HisK_dim/P_sf"/>
</dbReference>
<name>A0AAP2DEN7_9BACT</name>
<dbReference type="InterPro" id="IPR011006">
    <property type="entry name" value="CheY-like_superfamily"/>
</dbReference>
<evidence type="ECO:0000256" key="10">
    <source>
        <dbReference type="ARBA" id="ARBA00068150"/>
    </source>
</evidence>
<dbReference type="Pfam" id="PF02518">
    <property type="entry name" value="HATPase_c"/>
    <property type="match status" value="1"/>
</dbReference>
<feature type="domain" description="Response regulatory" evidence="14">
    <location>
        <begin position="1221"/>
        <end position="1336"/>
    </location>
</feature>
<keyword evidence="16" id="KW-1185">Reference proteome</keyword>
<feature type="modified residue" description="4-aspartylphosphate" evidence="11">
    <location>
        <position position="1131"/>
    </location>
</feature>
<dbReference type="InterPro" id="IPR013783">
    <property type="entry name" value="Ig-like_fold"/>
</dbReference>
<keyword evidence="8" id="KW-0902">Two-component regulatory system</keyword>
<dbReference type="GO" id="GO:0005524">
    <property type="term" value="F:ATP binding"/>
    <property type="evidence" value="ECO:0007669"/>
    <property type="project" value="UniProtKB-KW"/>
</dbReference>
<dbReference type="CDD" id="cd00082">
    <property type="entry name" value="HisKA"/>
    <property type="match status" value="1"/>
</dbReference>
<dbReference type="Gene3D" id="1.10.287.130">
    <property type="match status" value="1"/>
</dbReference>
<keyword evidence="12" id="KW-0175">Coiled coil</keyword>
<dbReference type="SUPFAM" id="SSF52172">
    <property type="entry name" value="CheY-like"/>
    <property type="match status" value="2"/>
</dbReference>
<dbReference type="RefSeq" id="WP_254092979.1">
    <property type="nucleotide sequence ID" value="NZ_JAHESC010000047.1"/>
</dbReference>
<comment type="subunit">
    <text evidence="9">At low DSF concentrations, interacts with RpfF.</text>
</comment>
<evidence type="ECO:0000313" key="15">
    <source>
        <dbReference type="EMBL" id="MBT1689756.1"/>
    </source>
</evidence>
<gene>
    <name evidence="15" type="ORF">KK078_24555</name>
</gene>
<keyword evidence="6" id="KW-0418">Kinase</keyword>
<feature type="coiled-coil region" evidence="12">
    <location>
        <begin position="765"/>
        <end position="833"/>
    </location>
</feature>
<dbReference type="CDD" id="cd17546">
    <property type="entry name" value="REC_hyHK_CKI1_RcsC-like"/>
    <property type="match status" value="1"/>
</dbReference>
<dbReference type="Proteomes" id="UP001319180">
    <property type="component" value="Unassembled WGS sequence"/>
</dbReference>
<evidence type="ECO:0000259" key="14">
    <source>
        <dbReference type="PROSITE" id="PS50110"/>
    </source>
</evidence>
<dbReference type="InterPro" id="IPR015943">
    <property type="entry name" value="WD40/YVTN_repeat-like_dom_sf"/>
</dbReference>
<dbReference type="GO" id="GO:0000155">
    <property type="term" value="F:phosphorelay sensor kinase activity"/>
    <property type="evidence" value="ECO:0007669"/>
    <property type="project" value="InterPro"/>
</dbReference>
<dbReference type="PANTHER" id="PTHR45339:SF1">
    <property type="entry name" value="HYBRID SIGNAL TRANSDUCTION HISTIDINE KINASE J"/>
    <property type="match status" value="1"/>
</dbReference>
<dbReference type="SUPFAM" id="SSF47384">
    <property type="entry name" value="Homodimeric domain of signal transducing histidine kinase"/>
    <property type="match status" value="1"/>
</dbReference>
<dbReference type="InterPro" id="IPR004358">
    <property type="entry name" value="Sig_transdc_His_kin-like_C"/>
</dbReference>
<evidence type="ECO:0000256" key="3">
    <source>
        <dbReference type="ARBA" id="ARBA00022553"/>
    </source>
</evidence>
<comment type="catalytic activity">
    <reaction evidence="1">
        <text>ATP + protein L-histidine = ADP + protein N-phospho-L-histidine.</text>
        <dbReference type="EC" id="2.7.13.3"/>
    </reaction>
</comment>
<evidence type="ECO:0000256" key="1">
    <source>
        <dbReference type="ARBA" id="ARBA00000085"/>
    </source>
</evidence>
<dbReference type="FunFam" id="1.10.287.130:FF:000002">
    <property type="entry name" value="Two-component osmosensing histidine kinase"/>
    <property type="match status" value="1"/>
</dbReference>
<dbReference type="Gene3D" id="2.130.10.10">
    <property type="entry name" value="YVTN repeat-like/Quinoprotein amine dehydrogenase"/>
    <property type="match status" value="2"/>
</dbReference>